<evidence type="ECO:0000256" key="4">
    <source>
        <dbReference type="ARBA" id="ARBA00072316"/>
    </source>
</evidence>
<evidence type="ECO:0000256" key="2">
    <source>
        <dbReference type="ARBA" id="ARBA00057777"/>
    </source>
</evidence>
<evidence type="ECO:0000256" key="1">
    <source>
        <dbReference type="ARBA" id="ARBA00006901"/>
    </source>
</evidence>
<keyword evidence="6" id="KW-1185">Reference proteome</keyword>
<evidence type="ECO:0000313" key="7">
    <source>
        <dbReference type="RefSeq" id="XP_032804019.1"/>
    </source>
</evidence>
<comment type="function">
    <text evidence="2">Required for the assembly of the mitochondrial NADH:ubiquinone oxidoreductase complex (complex I). Involved in the assembly of the distal region of complex I.</text>
</comment>
<dbReference type="KEGG" id="pmrn:116939564"/>
<comment type="similarity">
    <text evidence="1">Belongs to the ATP synthase subunit s family.</text>
</comment>
<dbReference type="InterPro" id="IPR006553">
    <property type="entry name" value="Leu-rich_rpt_Cys-con_subtyp"/>
</dbReference>
<evidence type="ECO:0000256" key="5">
    <source>
        <dbReference type="ARBA" id="ARBA00076566"/>
    </source>
</evidence>
<dbReference type="FunFam" id="3.80.10.10:FF:000168">
    <property type="entry name" value="Distal membrane arm assembly complex 2"/>
    <property type="match status" value="1"/>
</dbReference>
<dbReference type="InterPro" id="IPR032675">
    <property type="entry name" value="LRR_dom_sf"/>
</dbReference>
<evidence type="ECO:0000256" key="3">
    <source>
        <dbReference type="ARBA" id="ARBA00062608"/>
    </source>
</evidence>
<sequence length="243" mass="28322">MEARVVMRVHGWRLVCSGPGVRWAHNSNPKEQWKTKIQHYYNRFSDVEFLVNSVYFFRRWRLQSQNKNFELTKKRHGKNVAAAHFILSRGGGVRFAGQETWYRAKKGKFSWDFLKHVDVNLEEVDASGLPINYDGFDNLEQMEQLKALYLRNCPNVDDWCLNRLHMFRESLEELHLTGCPLITDRGLASLHNLTNLKYLELSHLPLVSHKGLVKILVDDMLPNTTVIMEDAPSLNEETLPEQT</sequence>
<organism evidence="6 7">
    <name type="scientific">Petromyzon marinus</name>
    <name type="common">Sea lamprey</name>
    <dbReference type="NCBI Taxonomy" id="7757"/>
    <lineage>
        <taxon>Eukaryota</taxon>
        <taxon>Metazoa</taxon>
        <taxon>Chordata</taxon>
        <taxon>Craniata</taxon>
        <taxon>Vertebrata</taxon>
        <taxon>Cyclostomata</taxon>
        <taxon>Hyperoartia</taxon>
        <taxon>Petromyzontiformes</taxon>
        <taxon>Petromyzontidae</taxon>
        <taxon>Petromyzon</taxon>
    </lineage>
</organism>
<comment type="subunit">
    <text evidence="3">Interacts with incompletely assembled mitochondrial NADH:ubiquinone oxidoreductase complex (complex I).</text>
</comment>
<dbReference type="RefSeq" id="XP_032804019.1">
    <property type="nucleotide sequence ID" value="XM_032948128.1"/>
</dbReference>
<protein>
    <recommendedName>
        <fullName evidence="4">Distal membrane-arm assembly complex protein 2</fullName>
    </recommendedName>
    <alternativeName>
        <fullName evidence="5">ATP synthase subunit s-like protein</fullName>
    </alternativeName>
</protein>
<proteinExistence type="inferred from homology"/>
<dbReference type="AlphaFoldDB" id="A0AAJ7WN79"/>
<dbReference type="SUPFAM" id="SSF52047">
    <property type="entry name" value="RNI-like"/>
    <property type="match status" value="1"/>
</dbReference>
<name>A0AAJ7WN79_PETMA</name>
<dbReference type="Gene3D" id="3.80.10.10">
    <property type="entry name" value="Ribonuclease Inhibitor"/>
    <property type="match status" value="1"/>
</dbReference>
<gene>
    <name evidence="7" type="primary">DMAC2</name>
</gene>
<dbReference type="GeneID" id="116939564"/>
<accession>A0AAJ7WN79</accession>
<reference evidence="7" key="1">
    <citation type="submission" date="2025-08" db="UniProtKB">
        <authorList>
            <consortium name="RefSeq"/>
        </authorList>
    </citation>
    <scope>IDENTIFICATION</scope>
    <source>
        <tissue evidence="7">Sperm</tissue>
    </source>
</reference>
<dbReference type="SMART" id="SM00367">
    <property type="entry name" value="LRR_CC"/>
    <property type="match status" value="3"/>
</dbReference>
<dbReference type="Proteomes" id="UP001318040">
    <property type="component" value="Chromosome 6"/>
</dbReference>
<dbReference type="CTD" id="55101"/>
<evidence type="ECO:0000313" key="6">
    <source>
        <dbReference type="Proteomes" id="UP001318040"/>
    </source>
</evidence>